<evidence type="ECO:0000313" key="2">
    <source>
        <dbReference type="EMBL" id="GMA31973.1"/>
    </source>
</evidence>
<comment type="caution">
    <text evidence="2">The sequence shown here is derived from an EMBL/GenBank/DDBJ whole genome shotgun (WGS) entry which is preliminary data.</text>
</comment>
<dbReference type="GO" id="GO:0016787">
    <property type="term" value="F:hydrolase activity"/>
    <property type="evidence" value="ECO:0007669"/>
    <property type="project" value="InterPro"/>
</dbReference>
<sequence>MSGLHHAGSPLTGDALALVWDEALAAFGPDRLMLGSDWPMTQQAGGSSGVPEVLALVRTLSEHERAAIERGTAERVYGGGR</sequence>
<evidence type="ECO:0000259" key="1">
    <source>
        <dbReference type="Pfam" id="PF04909"/>
    </source>
</evidence>
<reference evidence="2" key="2">
    <citation type="submission" date="2023-02" db="EMBL/GenBank/DDBJ databases">
        <authorList>
            <person name="Sun Q."/>
            <person name="Mori K."/>
        </authorList>
    </citation>
    <scope>NUCLEOTIDE SEQUENCE</scope>
    <source>
        <strain evidence="2">NBRC 112290</strain>
    </source>
</reference>
<gene>
    <name evidence="2" type="ORF">GCM10025875_19650</name>
</gene>
<accession>A0AA38CPU4</accession>
<name>A0AA38CPU4_9MICO</name>
<dbReference type="InterPro" id="IPR032466">
    <property type="entry name" value="Metal_Hydrolase"/>
</dbReference>
<organism evidence="2 3">
    <name type="scientific">Litorihabitans aurantiacus</name>
    <dbReference type="NCBI Taxonomy" id="1930061"/>
    <lineage>
        <taxon>Bacteria</taxon>
        <taxon>Bacillati</taxon>
        <taxon>Actinomycetota</taxon>
        <taxon>Actinomycetes</taxon>
        <taxon>Micrococcales</taxon>
        <taxon>Beutenbergiaceae</taxon>
        <taxon>Litorihabitans</taxon>
    </lineage>
</organism>
<protein>
    <recommendedName>
        <fullName evidence="1">Amidohydrolase-related domain-containing protein</fullName>
    </recommendedName>
</protein>
<dbReference type="AlphaFoldDB" id="A0AA38CPU4"/>
<dbReference type="Pfam" id="PF04909">
    <property type="entry name" value="Amidohydro_2"/>
    <property type="match status" value="1"/>
</dbReference>
<proteinExistence type="predicted"/>
<dbReference type="InterPro" id="IPR006680">
    <property type="entry name" value="Amidohydro-rel"/>
</dbReference>
<dbReference type="Gene3D" id="3.20.20.140">
    <property type="entry name" value="Metal-dependent hydrolases"/>
    <property type="match status" value="1"/>
</dbReference>
<keyword evidence="3" id="KW-1185">Reference proteome</keyword>
<evidence type="ECO:0000313" key="3">
    <source>
        <dbReference type="Proteomes" id="UP001157161"/>
    </source>
</evidence>
<feature type="domain" description="Amidohydrolase-related" evidence="1">
    <location>
        <begin position="8"/>
        <end position="78"/>
    </location>
</feature>
<dbReference type="Proteomes" id="UP001157161">
    <property type="component" value="Unassembled WGS sequence"/>
</dbReference>
<reference evidence="2" key="1">
    <citation type="journal article" date="2014" name="Int. J. Syst. Evol. Microbiol.">
        <title>Complete genome sequence of Corynebacterium casei LMG S-19264T (=DSM 44701T), isolated from a smear-ripened cheese.</title>
        <authorList>
            <consortium name="US DOE Joint Genome Institute (JGI-PGF)"/>
            <person name="Walter F."/>
            <person name="Albersmeier A."/>
            <person name="Kalinowski J."/>
            <person name="Ruckert C."/>
        </authorList>
    </citation>
    <scope>NUCLEOTIDE SEQUENCE</scope>
    <source>
        <strain evidence="2">NBRC 112290</strain>
    </source>
</reference>
<dbReference type="SUPFAM" id="SSF51556">
    <property type="entry name" value="Metallo-dependent hydrolases"/>
    <property type="match status" value="1"/>
</dbReference>
<dbReference type="EMBL" id="BSUM01000001">
    <property type="protein sequence ID" value="GMA31973.1"/>
    <property type="molecule type" value="Genomic_DNA"/>
</dbReference>